<proteinExistence type="predicted"/>
<dbReference type="EnsemblMetazoa" id="CapteT221456">
    <property type="protein sequence ID" value="CapteP221456"/>
    <property type="gene ID" value="CapteG221456"/>
</dbReference>
<dbReference type="OrthoDB" id="6258277at2759"/>
<dbReference type="EMBL" id="KB308559">
    <property type="protein sequence ID" value="ELT97486.1"/>
    <property type="molecule type" value="Genomic_DNA"/>
</dbReference>
<evidence type="ECO:0000313" key="1">
    <source>
        <dbReference type="EMBL" id="ELT97486.1"/>
    </source>
</evidence>
<organism evidence="1">
    <name type="scientific">Capitella teleta</name>
    <name type="common">Polychaete worm</name>
    <dbReference type="NCBI Taxonomy" id="283909"/>
    <lineage>
        <taxon>Eukaryota</taxon>
        <taxon>Metazoa</taxon>
        <taxon>Spiralia</taxon>
        <taxon>Lophotrochozoa</taxon>
        <taxon>Annelida</taxon>
        <taxon>Polychaeta</taxon>
        <taxon>Sedentaria</taxon>
        <taxon>Scolecida</taxon>
        <taxon>Capitellidae</taxon>
        <taxon>Capitella</taxon>
    </lineage>
</organism>
<dbReference type="HOGENOM" id="CLU_152765_0_0_1"/>
<accession>R7U1F3</accession>
<evidence type="ECO:0000313" key="3">
    <source>
        <dbReference type="Proteomes" id="UP000014760"/>
    </source>
</evidence>
<keyword evidence="3" id="KW-1185">Reference proteome</keyword>
<gene>
    <name evidence="1" type="ORF">CAPTEDRAFT_221456</name>
</gene>
<dbReference type="AlphaFoldDB" id="R7U1F3"/>
<protein>
    <submittedName>
        <fullName evidence="1 2">Uncharacterized protein</fullName>
    </submittedName>
</protein>
<reference evidence="3" key="1">
    <citation type="submission" date="2012-12" db="EMBL/GenBank/DDBJ databases">
        <authorList>
            <person name="Hellsten U."/>
            <person name="Grimwood J."/>
            <person name="Chapman J.A."/>
            <person name="Shapiro H."/>
            <person name="Aerts A."/>
            <person name="Otillar R.P."/>
            <person name="Terry A.Y."/>
            <person name="Boore J.L."/>
            <person name="Simakov O."/>
            <person name="Marletaz F."/>
            <person name="Cho S.-J."/>
            <person name="Edsinger-Gonzales E."/>
            <person name="Havlak P."/>
            <person name="Kuo D.-H."/>
            <person name="Larsson T."/>
            <person name="Lv J."/>
            <person name="Arendt D."/>
            <person name="Savage R."/>
            <person name="Osoegawa K."/>
            <person name="de Jong P."/>
            <person name="Lindberg D.R."/>
            <person name="Seaver E.C."/>
            <person name="Weisblat D.A."/>
            <person name="Putnam N.H."/>
            <person name="Grigoriev I.V."/>
            <person name="Rokhsar D.S."/>
        </authorList>
    </citation>
    <scope>NUCLEOTIDE SEQUENCE</scope>
    <source>
        <strain evidence="3">I ESC-2004</strain>
    </source>
</reference>
<dbReference type="Proteomes" id="UP000014760">
    <property type="component" value="Unassembled WGS sequence"/>
</dbReference>
<reference evidence="1 3" key="2">
    <citation type="journal article" date="2013" name="Nature">
        <title>Insights into bilaterian evolution from three spiralian genomes.</title>
        <authorList>
            <person name="Simakov O."/>
            <person name="Marletaz F."/>
            <person name="Cho S.J."/>
            <person name="Edsinger-Gonzales E."/>
            <person name="Havlak P."/>
            <person name="Hellsten U."/>
            <person name="Kuo D.H."/>
            <person name="Larsson T."/>
            <person name="Lv J."/>
            <person name="Arendt D."/>
            <person name="Savage R."/>
            <person name="Osoegawa K."/>
            <person name="de Jong P."/>
            <person name="Grimwood J."/>
            <person name="Chapman J.A."/>
            <person name="Shapiro H."/>
            <person name="Aerts A."/>
            <person name="Otillar R.P."/>
            <person name="Terry A.Y."/>
            <person name="Boore J.L."/>
            <person name="Grigoriev I.V."/>
            <person name="Lindberg D.R."/>
            <person name="Seaver E.C."/>
            <person name="Weisblat D.A."/>
            <person name="Putnam N.H."/>
            <person name="Rokhsar D.S."/>
        </authorList>
    </citation>
    <scope>NUCLEOTIDE SEQUENCE</scope>
    <source>
        <strain evidence="1 3">I ESC-2004</strain>
    </source>
</reference>
<dbReference type="EMBL" id="AMQN01002177">
    <property type="status" value="NOT_ANNOTATED_CDS"/>
    <property type="molecule type" value="Genomic_DNA"/>
</dbReference>
<name>R7U1F3_CAPTE</name>
<reference evidence="2" key="3">
    <citation type="submission" date="2015-06" db="UniProtKB">
        <authorList>
            <consortium name="EnsemblMetazoa"/>
        </authorList>
    </citation>
    <scope>IDENTIFICATION</scope>
</reference>
<sequence length="111" mass="12268">MADFEGIATMYMSMPMAAQSLPILGSCSVQEKKINLRFPLSNVSFDLPEAPKEAGRDLEFKMAGPRGEMTLKICYKADLRGFVGNGVQDGQNVLTFIFYKPGSGLKWLKNL</sequence>
<evidence type="ECO:0000313" key="2">
    <source>
        <dbReference type="EnsemblMetazoa" id="CapteP221456"/>
    </source>
</evidence>